<feature type="region of interest" description="Disordered" evidence="6">
    <location>
        <begin position="1"/>
        <end position="21"/>
    </location>
</feature>
<name>A0AA39L748_SARSR</name>
<dbReference type="PANTHER" id="PTHR12056:SF2">
    <property type="entry name" value="GEO11084P1"/>
    <property type="match status" value="1"/>
</dbReference>
<dbReference type="InterPro" id="IPR029040">
    <property type="entry name" value="RPABC4/Spt4"/>
</dbReference>
<dbReference type="PANTHER" id="PTHR12056">
    <property type="entry name" value="DNA-DIRECTED RNA POLYMERASES I, II, AND III"/>
    <property type="match status" value="1"/>
</dbReference>
<evidence type="ECO:0000313" key="8">
    <source>
        <dbReference type="Proteomes" id="UP001175261"/>
    </source>
</evidence>
<dbReference type="GO" id="GO:0003899">
    <property type="term" value="F:DNA-directed RNA polymerase activity"/>
    <property type="evidence" value="ECO:0007669"/>
    <property type="project" value="InterPro"/>
</dbReference>
<keyword evidence="4" id="KW-0539">Nucleus</keyword>
<organism evidence="7 8">
    <name type="scientific">Sarocladium strictum</name>
    <name type="common">Black bundle disease fungus</name>
    <name type="synonym">Acremonium strictum</name>
    <dbReference type="NCBI Taxonomy" id="5046"/>
    <lineage>
        <taxon>Eukaryota</taxon>
        <taxon>Fungi</taxon>
        <taxon>Dikarya</taxon>
        <taxon>Ascomycota</taxon>
        <taxon>Pezizomycotina</taxon>
        <taxon>Sordariomycetes</taxon>
        <taxon>Hypocreomycetidae</taxon>
        <taxon>Hypocreales</taxon>
        <taxon>Sarocladiaceae</taxon>
        <taxon>Sarocladium</taxon>
    </lineage>
</organism>
<dbReference type="InterPro" id="IPR039747">
    <property type="entry name" value="RPABC4"/>
</dbReference>
<comment type="similarity">
    <text evidence="5">Belongs to the archaeal Rpo12/eukaryotic RPC10 RNA polymerase subunit family.</text>
</comment>
<evidence type="ECO:0000256" key="5">
    <source>
        <dbReference type="ARBA" id="ARBA00025770"/>
    </source>
</evidence>
<dbReference type="Pfam" id="PF03604">
    <property type="entry name" value="Zn_ribbon_RPAB4"/>
    <property type="match status" value="1"/>
</dbReference>
<evidence type="ECO:0000256" key="3">
    <source>
        <dbReference type="ARBA" id="ARBA00022833"/>
    </source>
</evidence>
<comment type="subcellular location">
    <subcellularLocation>
        <location evidence="1">Nucleus</location>
    </subcellularLocation>
</comment>
<dbReference type="Proteomes" id="UP001175261">
    <property type="component" value="Unassembled WGS sequence"/>
</dbReference>
<dbReference type="EMBL" id="JAPDFR010000004">
    <property type="protein sequence ID" value="KAK0387031.1"/>
    <property type="molecule type" value="Genomic_DNA"/>
</dbReference>
<dbReference type="GO" id="GO:0005665">
    <property type="term" value="C:RNA polymerase II, core complex"/>
    <property type="evidence" value="ECO:0007669"/>
    <property type="project" value="TreeGrafter"/>
</dbReference>
<dbReference type="GO" id="GO:0008270">
    <property type="term" value="F:zinc ion binding"/>
    <property type="evidence" value="ECO:0007669"/>
    <property type="project" value="InterPro"/>
</dbReference>
<dbReference type="InterPro" id="IPR006591">
    <property type="entry name" value="RNAP_P/RPABC4"/>
</dbReference>
<reference evidence="7" key="1">
    <citation type="submission" date="2022-10" db="EMBL/GenBank/DDBJ databases">
        <title>Determination and structural analysis of whole genome sequence of Sarocladium strictum F4-1.</title>
        <authorList>
            <person name="Hu L."/>
            <person name="Jiang Y."/>
        </authorList>
    </citation>
    <scope>NUCLEOTIDE SEQUENCE</scope>
    <source>
        <strain evidence="7">F4-1</strain>
    </source>
</reference>
<dbReference type="AlphaFoldDB" id="A0AA39L748"/>
<accession>A0AA39L748</accession>
<proteinExistence type="inferred from homology"/>
<keyword evidence="2" id="KW-0479">Metal-binding</keyword>
<dbReference type="Gene3D" id="2.20.28.30">
    <property type="entry name" value="RNA polymerase ii, chain L"/>
    <property type="match status" value="1"/>
</dbReference>
<dbReference type="GO" id="GO:0005666">
    <property type="term" value="C:RNA polymerase III complex"/>
    <property type="evidence" value="ECO:0007669"/>
    <property type="project" value="TreeGrafter"/>
</dbReference>
<dbReference type="GO" id="GO:0005736">
    <property type="term" value="C:RNA polymerase I complex"/>
    <property type="evidence" value="ECO:0007669"/>
    <property type="project" value="TreeGrafter"/>
</dbReference>
<keyword evidence="3" id="KW-0862">Zinc</keyword>
<dbReference type="SMART" id="SM00659">
    <property type="entry name" value="RPOLCX"/>
    <property type="match status" value="1"/>
</dbReference>
<keyword evidence="8" id="KW-1185">Reference proteome</keyword>
<gene>
    <name evidence="7" type="ORF">NLU13_5345</name>
</gene>
<evidence type="ECO:0000256" key="2">
    <source>
        <dbReference type="ARBA" id="ARBA00022723"/>
    </source>
</evidence>
<comment type="caution">
    <text evidence="7">The sequence shown here is derived from an EMBL/GenBank/DDBJ whole genome shotgun (WGS) entry which is preliminary data.</text>
</comment>
<dbReference type="SUPFAM" id="SSF63393">
    <property type="entry name" value="RNA polymerase subunits"/>
    <property type="match status" value="1"/>
</dbReference>
<protein>
    <submittedName>
        <fullName evidence="7">Uncharacterized protein</fullName>
    </submittedName>
</protein>
<dbReference type="GO" id="GO:0003677">
    <property type="term" value="F:DNA binding"/>
    <property type="evidence" value="ECO:0007669"/>
    <property type="project" value="InterPro"/>
</dbReference>
<evidence type="ECO:0000256" key="4">
    <source>
        <dbReference type="ARBA" id="ARBA00023242"/>
    </source>
</evidence>
<dbReference type="GO" id="GO:0006351">
    <property type="term" value="P:DNA-templated transcription"/>
    <property type="evidence" value="ECO:0007669"/>
    <property type="project" value="InterPro"/>
</dbReference>
<evidence type="ECO:0000256" key="6">
    <source>
        <dbReference type="SAM" id="MobiDB-lite"/>
    </source>
</evidence>
<evidence type="ECO:0000256" key="1">
    <source>
        <dbReference type="ARBA" id="ARBA00004123"/>
    </source>
</evidence>
<evidence type="ECO:0000313" key="7">
    <source>
        <dbReference type="EMBL" id="KAK0387031.1"/>
    </source>
</evidence>
<sequence length="72" mass="7915">MEREAYQPPTASGPPRGANSDALDGRANMIYICGDCGNHVSIRKDSNIACPACAGRVLYKQRTKRMVQFEAR</sequence>